<dbReference type="Proteomes" id="UP000005237">
    <property type="component" value="Unassembled WGS sequence"/>
</dbReference>
<protein>
    <submittedName>
        <fullName evidence="2">Uncharacterized protein</fullName>
    </submittedName>
</protein>
<feature type="compositionally biased region" description="Basic and acidic residues" evidence="1">
    <location>
        <begin position="1"/>
        <end position="10"/>
    </location>
</feature>
<evidence type="ECO:0000256" key="1">
    <source>
        <dbReference type="SAM" id="MobiDB-lite"/>
    </source>
</evidence>
<accession>A0A8R1E6L9</accession>
<keyword evidence="3" id="KW-1185">Reference proteome</keyword>
<evidence type="ECO:0000313" key="3">
    <source>
        <dbReference type="Proteomes" id="UP000005237"/>
    </source>
</evidence>
<feature type="region of interest" description="Disordered" evidence="1">
    <location>
        <begin position="214"/>
        <end position="241"/>
    </location>
</feature>
<feature type="region of interest" description="Disordered" evidence="1">
    <location>
        <begin position="1"/>
        <end position="24"/>
    </location>
</feature>
<reference evidence="2" key="2">
    <citation type="submission" date="2022-06" db="UniProtKB">
        <authorList>
            <consortium name="EnsemblMetazoa"/>
        </authorList>
    </citation>
    <scope>IDENTIFICATION</scope>
    <source>
        <strain evidence="2">DF5081</strain>
    </source>
</reference>
<dbReference type="AlphaFoldDB" id="A0A8R1E6L9"/>
<evidence type="ECO:0000313" key="2">
    <source>
        <dbReference type="EnsemblMetazoa" id="CJA23816.1"/>
    </source>
</evidence>
<reference evidence="3" key="1">
    <citation type="submission" date="2010-08" db="EMBL/GenBank/DDBJ databases">
        <authorList>
            <consortium name="Caenorhabditis japonica Sequencing Consortium"/>
            <person name="Wilson R.K."/>
        </authorList>
    </citation>
    <scope>NUCLEOTIDE SEQUENCE [LARGE SCALE GENOMIC DNA]</scope>
    <source>
        <strain evidence="3">DF5081</strain>
    </source>
</reference>
<proteinExistence type="predicted"/>
<organism evidence="2 3">
    <name type="scientific">Caenorhabditis japonica</name>
    <dbReference type="NCBI Taxonomy" id="281687"/>
    <lineage>
        <taxon>Eukaryota</taxon>
        <taxon>Metazoa</taxon>
        <taxon>Ecdysozoa</taxon>
        <taxon>Nematoda</taxon>
        <taxon>Chromadorea</taxon>
        <taxon>Rhabditida</taxon>
        <taxon>Rhabditina</taxon>
        <taxon>Rhabditomorpha</taxon>
        <taxon>Rhabditoidea</taxon>
        <taxon>Rhabditidae</taxon>
        <taxon>Peloderinae</taxon>
        <taxon>Caenorhabditis</taxon>
    </lineage>
</organism>
<name>A0A8R1E6L9_CAEJA</name>
<dbReference type="EnsemblMetazoa" id="CJA23816.1">
    <property type="protein sequence ID" value="CJA23816.1"/>
    <property type="gene ID" value="WBGene00179388"/>
</dbReference>
<sequence>MSDVAEKDGPLSDETTEASTGPATADALVSWEEVFDEKLETIGAAVSHMTEARSSEPVMEEIRKLLAEIKETVPVFVEGAKSAAKKAAEDAVYRARSAMRAEMAEIVKSAVKAALAEGHRHTTAVEKKQDVCFVCEGEHAATRCPTFPHGQARFIEMIKREKCVRCAEKHAEDVPCRNQYRHCPACGNESSGPYHLPALCAIRYPLRNPAITLPKQTRLFGGPQPKRQKNRATPAHSSTSA</sequence>